<evidence type="ECO:0000256" key="1">
    <source>
        <dbReference type="ARBA" id="ARBA00006432"/>
    </source>
</evidence>
<dbReference type="GO" id="GO:0030182">
    <property type="term" value="P:neuron differentiation"/>
    <property type="evidence" value="ECO:0007669"/>
    <property type="project" value="TreeGrafter"/>
</dbReference>
<evidence type="ECO:0000256" key="2">
    <source>
        <dbReference type="ARBA" id="ARBA00022598"/>
    </source>
</evidence>
<evidence type="ECO:0000313" key="7">
    <source>
        <dbReference type="Proteomes" id="UP000031668"/>
    </source>
</evidence>
<dbReference type="AlphaFoldDB" id="A0A0C2J9T0"/>
<dbReference type="OMA" id="ICICTHP"/>
<dbReference type="GO" id="GO:0035336">
    <property type="term" value="P:long-chain fatty-acyl-CoA metabolic process"/>
    <property type="evidence" value="ECO:0007669"/>
    <property type="project" value="TreeGrafter"/>
</dbReference>
<organism evidence="6 7">
    <name type="scientific">Thelohanellus kitauei</name>
    <name type="common">Myxosporean</name>
    <dbReference type="NCBI Taxonomy" id="669202"/>
    <lineage>
        <taxon>Eukaryota</taxon>
        <taxon>Metazoa</taxon>
        <taxon>Cnidaria</taxon>
        <taxon>Myxozoa</taxon>
        <taxon>Myxosporea</taxon>
        <taxon>Bivalvulida</taxon>
        <taxon>Platysporina</taxon>
        <taxon>Myxobolidae</taxon>
        <taxon>Thelohanellus</taxon>
    </lineage>
</organism>
<sequence>MVHFHNILVNYFPSGSAGSPMTHCEIKLVPWEEGGCDPNDPKRPCGEIAISGDCVTIGYYKNEELTNSSYSVDQKTGKRWFYTGDIGLATPDGNIRIVDRRKDIIKLSHGEYVSLVKIESQISTNPLVDIVCVLPEKSMQHLHALIIPNRERTKQFLISSKLADDASDIQTLLETPNICAAVSQNIKSNSFKGLNRYETPSEVHVLADIWTPENNHITPTIKIKRNEIAKHYSSLLR</sequence>
<dbReference type="GO" id="GO:0005886">
    <property type="term" value="C:plasma membrane"/>
    <property type="evidence" value="ECO:0007669"/>
    <property type="project" value="TreeGrafter"/>
</dbReference>
<keyword evidence="3" id="KW-0547">Nucleotide-binding</keyword>
<keyword evidence="7" id="KW-1185">Reference proteome</keyword>
<protein>
    <submittedName>
        <fullName evidence="6">Long-chain-fatty-acid--CoA ligase 4</fullName>
    </submittedName>
</protein>
<dbReference type="GO" id="GO:0005783">
    <property type="term" value="C:endoplasmic reticulum"/>
    <property type="evidence" value="ECO:0007669"/>
    <property type="project" value="TreeGrafter"/>
</dbReference>
<dbReference type="Proteomes" id="UP000031668">
    <property type="component" value="Unassembled WGS sequence"/>
</dbReference>
<dbReference type="InterPro" id="IPR042099">
    <property type="entry name" value="ANL_N_sf"/>
</dbReference>
<keyword evidence="2 6" id="KW-0436">Ligase</keyword>
<dbReference type="EMBL" id="JWZT01003673">
    <property type="protein sequence ID" value="KII65908.1"/>
    <property type="molecule type" value="Genomic_DNA"/>
</dbReference>
<evidence type="ECO:0000256" key="4">
    <source>
        <dbReference type="ARBA" id="ARBA00022840"/>
    </source>
</evidence>
<evidence type="ECO:0000256" key="5">
    <source>
        <dbReference type="ARBA" id="ARBA00024484"/>
    </source>
</evidence>
<dbReference type="GO" id="GO:0005811">
    <property type="term" value="C:lipid droplet"/>
    <property type="evidence" value="ECO:0007669"/>
    <property type="project" value="TreeGrafter"/>
</dbReference>
<comment type="similarity">
    <text evidence="1">Belongs to the ATP-dependent AMP-binding enzyme family.</text>
</comment>
<dbReference type="GO" id="GO:0004467">
    <property type="term" value="F:long-chain fatty acid-CoA ligase activity"/>
    <property type="evidence" value="ECO:0007669"/>
    <property type="project" value="UniProtKB-EC"/>
</dbReference>
<evidence type="ECO:0000313" key="6">
    <source>
        <dbReference type="EMBL" id="KII65908.1"/>
    </source>
</evidence>
<name>A0A0C2J9T0_THEKT</name>
<dbReference type="InterPro" id="IPR045851">
    <property type="entry name" value="AMP-bd_C_sf"/>
</dbReference>
<gene>
    <name evidence="6" type="ORF">RF11_03302</name>
</gene>
<evidence type="ECO:0000256" key="3">
    <source>
        <dbReference type="ARBA" id="ARBA00022741"/>
    </source>
</evidence>
<keyword evidence="4" id="KW-0067">ATP-binding</keyword>
<dbReference type="GO" id="GO:0005524">
    <property type="term" value="F:ATP binding"/>
    <property type="evidence" value="ECO:0007669"/>
    <property type="project" value="UniProtKB-KW"/>
</dbReference>
<dbReference type="SUPFAM" id="SSF56801">
    <property type="entry name" value="Acetyl-CoA synthetase-like"/>
    <property type="match status" value="1"/>
</dbReference>
<dbReference type="PANTHER" id="PTHR43272">
    <property type="entry name" value="LONG-CHAIN-FATTY-ACID--COA LIGASE"/>
    <property type="match status" value="1"/>
</dbReference>
<comment type="catalytic activity">
    <reaction evidence="5">
        <text>a long-chain fatty acid + ATP + CoA = a long-chain fatty acyl-CoA + AMP + diphosphate</text>
        <dbReference type="Rhea" id="RHEA:15421"/>
        <dbReference type="ChEBI" id="CHEBI:30616"/>
        <dbReference type="ChEBI" id="CHEBI:33019"/>
        <dbReference type="ChEBI" id="CHEBI:57287"/>
        <dbReference type="ChEBI" id="CHEBI:57560"/>
        <dbReference type="ChEBI" id="CHEBI:83139"/>
        <dbReference type="ChEBI" id="CHEBI:456215"/>
        <dbReference type="EC" id="6.2.1.3"/>
    </reaction>
    <physiologicalReaction direction="left-to-right" evidence="5">
        <dbReference type="Rhea" id="RHEA:15422"/>
    </physiologicalReaction>
</comment>
<dbReference type="Gene3D" id="3.30.300.30">
    <property type="match status" value="1"/>
</dbReference>
<dbReference type="PANTHER" id="PTHR43272:SF83">
    <property type="entry name" value="ACYL-COA SYNTHETASE LONG-CHAIN, ISOFORM J"/>
    <property type="match status" value="1"/>
</dbReference>
<comment type="caution">
    <text evidence="6">The sequence shown here is derived from an EMBL/GenBank/DDBJ whole genome shotgun (WGS) entry which is preliminary data.</text>
</comment>
<accession>A0A0C2J9T0</accession>
<dbReference type="OrthoDB" id="6017841at2759"/>
<reference evidence="6 7" key="1">
    <citation type="journal article" date="2014" name="Genome Biol. Evol.">
        <title>The genome of the myxosporean Thelohanellus kitauei shows adaptations to nutrient acquisition within its fish host.</title>
        <authorList>
            <person name="Yang Y."/>
            <person name="Xiong J."/>
            <person name="Zhou Z."/>
            <person name="Huo F."/>
            <person name="Miao W."/>
            <person name="Ran C."/>
            <person name="Liu Y."/>
            <person name="Zhang J."/>
            <person name="Feng J."/>
            <person name="Wang M."/>
            <person name="Wang M."/>
            <person name="Wang L."/>
            <person name="Yao B."/>
        </authorList>
    </citation>
    <scope>NUCLEOTIDE SEQUENCE [LARGE SCALE GENOMIC DNA]</scope>
    <source>
        <strain evidence="6">Wuqing</strain>
    </source>
</reference>
<proteinExistence type="inferred from homology"/>
<dbReference type="Gene3D" id="3.40.50.12780">
    <property type="entry name" value="N-terminal domain of ligase-like"/>
    <property type="match status" value="1"/>
</dbReference>